<dbReference type="InterPro" id="IPR043708">
    <property type="entry name" value="DUF5648"/>
</dbReference>
<dbReference type="Proteomes" id="UP000193920">
    <property type="component" value="Unassembled WGS sequence"/>
</dbReference>
<dbReference type="EMBL" id="MCOG01000039">
    <property type="protein sequence ID" value="ORY72472.1"/>
    <property type="molecule type" value="Genomic_DNA"/>
</dbReference>
<organism evidence="2 3">
    <name type="scientific">Neocallimastix californiae</name>
    <dbReference type="NCBI Taxonomy" id="1754190"/>
    <lineage>
        <taxon>Eukaryota</taxon>
        <taxon>Fungi</taxon>
        <taxon>Fungi incertae sedis</taxon>
        <taxon>Chytridiomycota</taxon>
        <taxon>Chytridiomycota incertae sedis</taxon>
        <taxon>Neocallimastigomycetes</taxon>
        <taxon>Neocallimastigales</taxon>
        <taxon>Neocallimastigaceae</taxon>
        <taxon>Neocallimastix</taxon>
    </lineage>
</organism>
<dbReference type="AlphaFoldDB" id="A0A1Y2ELR7"/>
<dbReference type="OrthoDB" id="9971254at2759"/>
<evidence type="ECO:0000313" key="3">
    <source>
        <dbReference type="Proteomes" id="UP000193920"/>
    </source>
</evidence>
<feature type="domain" description="DUF5648" evidence="1">
    <location>
        <begin position="2"/>
        <end position="117"/>
    </location>
</feature>
<gene>
    <name evidence="2" type="ORF">LY90DRAFT_503704</name>
</gene>
<reference evidence="2 3" key="1">
    <citation type="submission" date="2016-08" db="EMBL/GenBank/DDBJ databases">
        <title>A Parts List for Fungal Cellulosomes Revealed by Comparative Genomics.</title>
        <authorList>
            <consortium name="DOE Joint Genome Institute"/>
            <person name="Haitjema C.H."/>
            <person name="Gilmore S.P."/>
            <person name="Henske J.K."/>
            <person name="Solomon K.V."/>
            <person name="De Groot R."/>
            <person name="Kuo A."/>
            <person name="Mondo S.J."/>
            <person name="Salamov A.A."/>
            <person name="Labutti K."/>
            <person name="Zhao Z."/>
            <person name="Chiniquy J."/>
            <person name="Barry K."/>
            <person name="Brewer H.M."/>
            <person name="Purvine S.O."/>
            <person name="Wright A.T."/>
            <person name="Boxma B."/>
            <person name="Van Alen T."/>
            <person name="Hackstein J.H."/>
            <person name="Baker S.E."/>
            <person name="Grigoriev I.V."/>
            <person name="O'Malley M.A."/>
        </authorList>
    </citation>
    <scope>NUCLEOTIDE SEQUENCE [LARGE SCALE GENOMIC DNA]</scope>
    <source>
        <strain evidence="2 3">G1</strain>
    </source>
</reference>
<name>A0A1Y2ELR7_9FUNG</name>
<keyword evidence="3" id="KW-1185">Reference proteome</keyword>
<proteinExistence type="predicted"/>
<sequence>MNKHFYTTSVDEKNMIVHQGWKYEGVGWYAPKYKSSKSVYRLCHPHGDHLFTLSSDEKQLAITKYGYKDEGIGFYSDGKTPIYRVYNDGEHFYTASLDERDSLLQRGWAFEGIAFYGI</sequence>
<accession>A0A1Y2ELR7</accession>
<dbReference type="Pfam" id="PF18885">
    <property type="entry name" value="DUF5648"/>
    <property type="match status" value="1"/>
</dbReference>
<evidence type="ECO:0000313" key="2">
    <source>
        <dbReference type="EMBL" id="ORY72472.1"/>
    </source>
</evidence>
<evidence type="ECO:0000259" key="1">
    <source>
        <dbReference type="Pfam" id="PF18885"/>
    </source>
</evidence>
<protein>
    <recommendedName>
        <fullName evidence="1">DUF5648 domain-containing protein</fullName>
    </recommendedName>
</protein>
<comment type="caution">
    <text evidence="2">The sequence shown here is derived from an EMBL/GenBank/DDBJ whole genome shotgun (WGS) entry which is preliminary data.</text>
</comment>